<dbReference type="eggNOG" id="COG1475">
    <property type="taxonomic scope" value="Bacteria"/>
</dbReference>
<dbReference type="SMART" id="SM00470">
    <property type="entry name" value="ParB"/>
    <property type="match status" value="1"/>
</dbReference>
<dbReference type="NCBIfam" id="TIGR03454">
    <property type="entry name" value="partition_RepB"/>
    <property type="match status" value="1"/>
</dbReference>
<comment type="similarity">
    <text evidence="1">Belongs to the ParB family.</text>
</comment>
<comment type="caution">
    <text evidence="3">The sequence shown here is derived from an EMBL/GenBank/DDBJ whole genome shotgun (WGS) entry which is preliminary data.</text>
</comment>
<dbReference type="Pfam" id="PF02195">
    <property type="entry name" value="ParB_N"/>
    <property type="match status" value="1"/>
</dbReference>
<feature type="domain" description="ParB-like N-terminal" evidence="2">
    <location>
        <begin position="37"/>
        <end position="128"/>
    </location>
</feature>
<dbReference type="InterPro" id="IPR003115">
    <property type="entry name" value="ParB_N"/>
</dbReference>
<protein>
    <submittedName>
        <fullName evidence="3">Rep B partitioning protein/ParB-like protein</fullName>
    </submittedName>
</protein>
<dbReference type="InterPro" id="IPR037972">
    <property type="entry name" value="RepB_N"/>
</dbReference>
<dbReference type="GO" id="GO:0007059">
    <property type="term" value="P:chromosome segregation"/>
    <property type="evidence" value="ECO:0007669"/>
    <property type="project" value="TreeGrafter"/>
</dbReference>
<dbReference type="HOGENOM" id="CLU_069128_0_0_5"/>
<dbReference type="InterPro" id="IPR017819">
    <property type="entry name" value="Plasmid_partition_RepB"/>
</dbReference>
<evidence type="ECO:0000313" key="4">
    <source>
        <dbReference type="Proteomes" id="UP000006230"/>
    </source>
</evidence>
<accession>Q0FUB3</accession>
<proteinExistence type="inferred from homology"/>
<dbReference type="Gene3D" id="1.10.10.2830">
    <property type="match status" value="1"/>
</dbReference>
<dbReference type="PANTHER" id="PTHR33375">
    <property type="entry name" value="CHROMOSOME-PARTITIONING PROTEIN PARB-RELATED"/>
    <property type="match status" value="1"/>
</dbReference>
<name>Q0FUB3_SALBH</name>
<dbReference type="InterPro" id="IPR036086">
    <property type="entry name" value="ParB/Sulfiredoxin_sf"/>
</dbReference>
<dbReference type="STRING" id="314265.R2601_06908"/>
<evidence type="ECO:0000256" key="1">
    <source>
        <dbReference type="ARBA" id="ARBA00006295"/>
    </source>
</evidence>
<dbReference type="SUPFAM" id="SSF109709">
    <property type="entry name" value="KorB DNA-binding domain-like"/>
    <property type="match status" value="1"/>
</dbReference>
<dbReference type="Proteomes" id="UP000006230">
    <property type="component" value="Unassembled WGS sequence"/>
</dbReference>
<dbReference type="GO" id="GO:0005694">
    <property type="term" value="C:chromosome"/>
    <property type="evidence" value="ECO:0007669"/>
    <property type="project" value="TreeGrafter"/>
</dbReference>
<dbReference type="Pfam" id="PF07506">
    <property type="entry name" value="RepB"/>
    <property type="match status" value="1"/>
</dbReference>
<dbReference type="InterPro" id="IPR050336">
    <property type="entry name" value="Chromosome_partition/occlusion"/>
</dbReference>
<dbReference type="SUPFAM" id="SSF110849">
    <property type="entry name" value="ParB/Sulfiredoxin"/>
    <property type="match status" value="1"/>
</dbReference>
<dbReference type="InterPro" id="IPR011111">
    <property type="entry name" value="Plasmid_RepB"/>
</dbReference>
<dbReference type="PANTHER" id="PTHR33375:SF1">
    <property type="entry name" value="CHROMOSOME-PARTITIONING PROTEIN PARB-RELATED"/>
    <property type="match status" value="1"/>
</dbReference>
<reference evidence="3 4" key="1">
    <citation type="journal article" date="2010" name="J. Bacteriol.">
        <title>Genome sequences of Pelagibaca bermudensis HTCC2601T and Maritimibacter alkaliphilus HTCC2654T, the type strains of two marine Roseobacter genera.</title>
        <authorList>
            <person name="Thrash J.C."/>
            <person name="Cho J.C."/>
            <person name="Ferriera S."/>
            <person name="Johnson J."/>
            <person name="Vergin K.L."/>
            <person name="Giovannoni S.J."/>
        </authorList>
    </citation>
    <scope>NUCLEOTIDE SEQUENCE [LARGE SCALE GENOMIC DNA]</scope>
    <source>
        <strain evidence="4">DSM 26914 / JCM 13377 / KCTC 12554 / HTCC2601</strain>
    </source>
</reference>
<dbReference type="GO" id="GO:0003677">
    <property type="term" value="F:DNA binding"/>
    <property type="evidence" value="ECO:0007669"/>
    <property type="project" value="InterPro"/>
</dbReference>
<sequence length="318" mass="34544">MLDSLAAAGSGGAAPSMMSSNRALRSARNAVDGHHIWELDPDSIEDDRMRDRLDPADVVDLQHAIEQNGQTVPILVRRHPTEEDRYLLVYGRRRLEAIRQSDSVDKVRALVATLNDADAVQAQISENMARRDLSYIEKALFAQELVETGFGTQARVAEVLTVTKSSISMAIGVAGSIGRDLIEAIGAAHGIGRPRWEALSRAMEETGADRQRLIEIAEQTHAKAAVAVVRDEQVPDDASVAAFEAVMQAIGRPPAPRKAETGGGAKRSLKIDGVRAGAIRRTARGVALDLEEPGFADWLDARAEDVIAELHARWKERV</sequence>
<dbReference type="AlphaFoldDB" id="Q0FUB3"/>
<evidence type="ECO:0000259" key="2">
    <source>
        <dbReference type="SMART" id="SM00470"/>
    </source>
</evidence>
<gene>
    <name evidence="3" type="ORF">R2601_06908</name>
</gene>
<keyword evidence="4" id="KW-1185">Reference proteome</keyword>
<dbReference type="EMBL" id="AATQ01000004">
    <property type="protein sequence ID" value="EAU47820.1"/>
    <property type="molecule type" value="Genomic_DNA"/>
</dbReference>
<dbReference type="InterPro" id="IPR004437">
    <property type="entry name" value="ParB/RepB/Spo0J"/>
</dbReference>
<dbReference type="NCBIfam" id="TIGR00180">
    <property type="entry name" value="parB_part"/>
    <property type="match status" value="1"/>
</dbReference>
<dbReference type="Gene3D" id="3.90.1530.30">
    <property type="match status" value="1"/>
</dbReference>
<organism evidence="3 4">
    <name type="scientific">Salipiger bermudensis (strain DSM 26914 / JCM 13377 / KCTC 12554 / HTCC2601)</name>
    <name type="common">Pelagibaca bermudensis</name>
    <dbReference type="NCBI Taxonomy" id="314265"/>
    <lineage>
        <taxon>Bacteria</taxon>
        <taxon>Pseudomonadati</taxon>
        <taxon>Pseudomonadota</taxon>
        <taxon>Alphaproteobacteria</taxon>
        <taxon>Rhodobacterales</taxon>
        <taxon>Roseobacteraceae</taxon>
        <taxon>Salipiger</taxon>
    </lineage>
</organism>
<dbReference type="CDD" id="cd16405">
    <property type="entry name" value="RepB_like_N"/>
    <property type="match status" value="1"/>
</dbReference>
<evidence type="ECO:0000313" key="3">
    <source>
        <dbReference type="EMBL" id="EAU47820.1"/>
    </source>
</evidence>